<feature type="chain" id="PRO_5025572207" evidence="1">
    <location>
        <begin position="25"/>
        <end position="285"/>
    </location>
</feature>
<keyword evidence="3" id="KW-0378">Hydrolase</keyword>
<dbReference type="InterPro" id="IPR017853">
    <property type="entry name" value="GH"/>
</dbReference>
<organism evidence="3 4">
    <name type="scientific">Zopfia rhizophila CBS 207.26</name>
    <dbReference type="NCBI Taxonomy" id="1314779"/>
    <lineage>
        <taxon>Eukaryota</taxon>
        <taxon>Fungi</taxon>
        <taxon>Dikarya</taxon>
        <taxon>Ascomycota</taxon>
        <taxon>Pezizomycotina</taxon>
        <taxon>Dothideomycetes</taxon>
        <taxon>Dothideomycetes incertae sedis</taxon>
        <taxon>Zopfiaceae</taxon>
        <taxon>Zopfia</taxon>
    </lineage>
</organism>
<evidence type="ECO:0000256" key="1">
    <source>
        <dbReference type="SAM" id="SignalP"/>
    </source>
</evidence>
<proteinExistence type="predicted"/>
<feature type="signal peptide" evidence="1">
    <location>
        <begin position="1"/>
        <end position="24"/>
    </location>
</feature>
<evidence type="ECO:0000313" key="4">
    <source>
        <dbReference type="Proteomes" id="UP000800200"/>
    </source>
</evidence>
<evidence type="ECO:0000259" key="2">
    <source>
        <dbReference type="Pfam" id="PF11790"/>
    </source>
</evidence>
<evidence type="ECO:0000313" key="3">
    <source>
        <dbReference type="EMBL" id="KAF2178986.1"/>
    </source>
</evidence>
<name>A0A6A6DMY3_9PEZI</name>
<keyword evidence="1" id="KW-0732">Signal</keyword>
<dbReference type="GO" id="GO:0016787">
    <property type="term" value="F:hydrolase activity"/>
    <property type="evidence" value="ECO:0007669"/>
    <property type="project" value="UniProtKB-KW"/>
</dbReference>
<dbReference type="Gene3D" id="3.20.20.80">
    <property type="entry name" value="Glycosidases"/>
    <property type="match status" value="1"/>
</dbReference>
<keyword evidence="4" id="KW-1185">Reference proteome</keyword>
<dbReference type="AlphaFoldDB" id="A0A6A6DMY3"/>
<reference evidence="3" key="1">
    <citation type="journal article" date="2020" name="Stud. Mycol.">
        <title>101 Dothideomycetes genomes: a test case for predicting lifestyles and emergence of pathogens.</title>
        <authorList>
            <person name="Haridas S."/>
            <person name="Albert R."/>
            <person name="Binder M."/>
            <person name="Bloem J."/>
            <person name="Labutti K."/>
            <person name="Salamov A."/>
            <person name="Andreopoulos B."/>
            <person name="Baker S."/>
            <person name="Barry K."/>
            <person name="Bills G."/>
            <person name="Bluhm B."/>
            <person name="Cannon C."/>
            <person name="Castanera R."/>
            <person name="Culley D."/>
            <person name="Daum C."/>
            <person name="Ezra D."/>
            <person name="Gonzalez J."/>
            <person name="Henrissat B."/>
            <person name="Kuo A."/>
            <person name="Liang C."/>
            <person name="Lipzen A."/>
            <person name="Lutzoni F."/>
            <person name="Magnuson J."/>
            <person name="Mondo S."/>
            <person name="Nolan M."/>
            <person name="Ohm R."/>
            <person name="Pangilinan J."/>
            <person name="Park H.-J."/>
            <person name="Ramirez L."/>
            <person name="Alfaro M."/>
            <person name="Sun H."/>
            <person name="Tritt A."/>
            <person name="Yoshinaga Y."/>
            <person name="Zwiers L.-H."/>
            <person name="Turgeon B."/>
            <person name="Goodwin S."/>
            <person name="Spatafora J."/>
            <person name="Crous P."/>
            <person name="Grigoriev I."/>
        </authorList>
    </citation>
    <scope>NUCLEOTIDE SEQUENCE</scope>
    <source>
        <strain evidence="3">CBS 207.26</strain>
    </source>
</reference>
<dbReference type="GO" id="GO:0009277">
    <property type="term" value="C:fungal-type cell wall"/>
    <property type="evidence" value="ECO:0007669"/>
    <property type="project" value="TreeGrafter"/>
</dbReference>
<dbReference type="InterPro" id="IPR024655">
    <property type="entry name" value="Asl1_glyco_hydro_catalytic"/>
</dbReference>
<feature type="domain" description="Asl1-like glycosyl hydrolase catalytic" evidence="2">
    <location>
        <begin position="45"/>
        <end position="282"/>
    </location>
</feature>
<gene>
    <name evidence="3" type="ORF">K469DRAFT_597681</name>
</gene>
<protein>
    <submittedName>
        <fullName evidence="3">Glycoside hydrolase family 128 protein</fullName>
    </submittedName>
</protein>
<dbReference type="GO" id="GO:0071966">
    <property type="term" value="P:fungal-type cell wall polysaccharide metabolic process"/>
    <property type="evidence" value="ECO:0007669"/>
    <property type="project" value="TreeGrafter"/>
</dbReference>
<dbReference type="OrthoDB" id="5985073at2759"/>
<dbReference type="Pfam" id="PF11790">
    <property type="entry name" value="Glyco_hydro_cc"/>
    <property type="match status" value="1"/>
</dbReference>
<dbReference type="InterPro" id="IPR053183">
    <property type="entry name" value="ASL1"/>
</dbReference>
<sequence>MVKSILSLTLLGLVALSGAAPLTAAPITEDVPATIQARAGKNKRGIAFNDAKLTKLFKTQGSKVSWMYNWDSAANGVAEGWEFVPLLHGKGPEYVNKWTGNVEKAIKAGATHAMSFNEPDQCGGGGACMQDVGATVAAFKQWVQPLSKYGDKLKIGAPAVTNGVKDSVTGSDMGLPWLKRFLAGCSGCKIDFTVIHWYDSAKNVPYFKKQVTDAYNAGGKKPVWITEFAPQGSDQEKIAFLREVLPWLDSQDWVERYAYHFATPGILVNAAGNALTPLGQAFNTI</sequence>
<dbReference type="EMBL" id="ML994670">
    <property type="protein sequence ID" value="KAF2178986.1"/>
    <property type="molecule type" value="Genomic_DNA"/>
</dbReference>
<dbReference type="SUPFAM" id="SSF51445">
    <property type="entry name" value="(Trans)glycosidases"/>
    <property type="match status" value="1"/>
</dbReference>
<dbReference type="PANTHER" id="PTHR34154">
    <property type="entry name" value="ALKALI-SENSITIVE LINKAGE PROTEIN 1"/>
    <property type="match status" value="1"/>
</dbReference>
<accession>A0A6A6DMY3</accession>
<dbReference type="PANTHER" id="PTHR34154:SF10">
    <property type="entry name" value="ASL1-LIKE GLYCOSYL HYDROLASE CATALYTIC DOMAIN-CONTAINING PROTEIN"/>
    <property type="match status" value="1"/>
</dbReference>
<dbReference type="Proteomes" id="UP000800200">
    <property type="component" value="Unassembled WGS sequence"/>
</dbReference>